<feature type="compositionally biased region" description="Basic and acidic residues" evidence="1">
    <location>
        <begin position="86"/>
        <end position="100"/>
    </location>
</feature>
<keyword evidence="3" id="KW-1185">Reference proteome</keyword>
<dbReference type="Proteomes" id="UP000267029">
    <property type="component" value="Unassembled WGS sequence"/>
</dbReference>
<feature type="region of interest" description="Disordered" evidence="1">
    <location>
        <begin position="85"/>
        <end position="109"/>
    </location>
</feature>
<gene>
    <name evidence="2" type="ORF">MCOS_LOCUS5333</name>
</gene>
<reference evidence="2 3" key="1">
    <citation type="submission" date="2018-10" db="EMBL/GenBank/DDBJ databases">
        <authorList>
            <consortium name="Pathogen Informatics"/>
        </authorList>
    </citation>
    <scope>NUCLEOTIDE SEQUENCE [LARGE SCALE GENOMIC DNA]</scope>
</reference>
<name>A0A0R3UEC1_MESCO</name>
<dbReference type="WBParaSite" id="MCU_000317-RA">
    <property type="protein sequence ID" value="MCU_000317-RA"/>
    <property type="gene ID" value="MCU_000317"/>
</dbReference>
<reference evidence="4" key="2">
    <citation type="submission" date="2019-11" db="UniProtKB">
        <authorList>
            <consortium name="WormBaseParasite"/>
        </authorList>
    </citation>
    <scope>IDENTIFICATION</scope>
</reference>
<evidence type="ECO:0000313" key="3">
    <source>
        <dbReference type="Proteomes" id="UP000267029"/>
    </source>
</evidence>
<organism evidence="4">
    <name type="scientific">Mesocestoides corti</name>
    <name type="common">Flatworm</name>
    <dbReference type="NCBI Taxonomy" id="53468"/>
    <lineage>
        <taxon>Eukaryota</taxon>
        <taxon>Metazoa</taxon>
        <taxon>Spiralia</taxon>
        <taxon>Lophotrochozoa</taxon>
        <taxon>Platyhelminthes</taxon>
        <taxon>Cestoda</taxon>
        <taxon>Eucestoda</taxon>
        <taxon>Cyclophyllidea</taxon>
        <taxon>Mesocestoididae</taxon>
        <taxon>Mesocestoides</taxon>
    </lineage>
</organism>
<feature type="region of interest" description="Disordered" evidence="1">
    <location>
        <begin position="1"/>
        <end position="29"/>
    </location>
</feature>
<dbReference type="AlphaFoldDB" id="A0A0R3UEC1"/>
<feature type="compositionally biased region" description="Polar residues" evidence="1">
    <location>
        <begin position="1"/>
        <end position="11"/>
    </location>
</feature>
<proteinExistence type="predicted"/>
<sequence>MATAGQQSQPPSWKEEALRRKIQNERSKDVERRWEHLINTGGADAPAEWMRETALKKKAARDNLTANGIPPWMQEMTRRNSNLTKKMQEAQKVDGIDPSEKAPVATKPE</sequence>
<feature type="compositionally biased region" description="Basic and acidic residues" evidence="1">
    <location>
        <begin position="13"/>
        <end position="29"/>
    </location>
</feature>
<dbReference type="OrthoDB" id="6239008at2759"/>
<evidence type="ECO:0000313" key="4">
    <source>
        <dbReference type="WBParaSite" id="MCU_000317-RA"/>
    </source>
</evidence>
<dbReference type="EMBL" id="UXSR01005190">
    <property type="protein sequence ID" value="VDD79330.1"/>
    <property type="molecule type" value="Genomic_DNA"/>
</dbReference>
<accession>A0A0R3UEC1</accession>
<evidence type="ECO:0000313" key="2">
    <source>
        <dbReference type="EMBL" id="VDD79330.1"/>
    </source>
</evidence>
<protein>
    <submittedName>
        <fullName evidence="4">DUF1992 domain-containing protein</fullName>
    </submittedName>
</protein>
<evidence type="ECO:0000256" key="1">
    <source>
        <dbReference type="SAM" id="MobiDB-lite"/>
    </source>
</evidence>